<evidence type="ECO:0000256" key="10">
    <source>
        <dbReference type="HAMAP-Rule" id="MF_00558"/>
    </source>
</evidence>
<dbReference type="GO" id="GO:0005829">
    <property type="term" value="C:cytosol"/>
    <property type="evidence" value="ECO:0007669"/>
    <property type="project" value="TreeGrafter"/>
</dbReference>
<sequence length="388" mass="42124">MNLHEYQSKQLLADYQLPISNGIVCENVEQTLNALKQLKSKRWIAKCQVHAGGRGQAGGVQLISNSQEMQAFAQKWFGQRLVTFQTDAKGQLVSQIYVEECSEIKQELYFALTIDRCQQCVIAIASQAGGMSIEDVAQESPELIHKTPINALTGAMPYQGREIAFKLGLHGELVKQFTHIFLQAYKLFVEKDLALLEVNPLVITQDNRLLCLDAKIGIDNNALYRQPALKAMQDISQEDSREVVAEANQLNYVVLNGNIGCMVNGAGLAMATMDMVQLYGGKPANFLDVGGSATKQRVAEAFKLILSDAEVKAILVNIFGGIVSCDLIAEGIIGAVNDVGITIPVIARLEGNNAELGRQHLNQSGLNIIAANSLVEAVEQAVNAAEGQ</sequence>
<dbReference type="SUPFAM" id="SSF56059">
    <property type="entry name" value="Glutathione synthetase ATP-binding domain-like"/>
    <property type="match status" value="1"/>
</dbReference>
<keyword evidence="14" id="KW-1185">Reference proteome</keyword>
<accession>A0A1T0BC65</accession>
<keyword evidence="6 10" id="KW-0067">ATP-binding</keyword>
<feature type="binding site" evidence="10">
    <location>
        <begin position="53"/>
        <end position="55"/>
    </location>
    <ligand>
        <name>ATP</name>
        <dbReference type="ChEBI" id="CHEBI:30616"/>
    </ligand>
</feature>
<feature type="binding site" evidence="10">
    <location>
        <position position="213"/>
    </location>
    <ligand>
        <name>Mg(2+)</name>
        <dbReference type="ChEBI" id="CHEBI:18420"/>
    </ligand>
</feature>
<dbReference type="GO" id="GO:0005524">
    <property type="term" value="F:ATP binding"/>
    <property type="evidence" value="ECO:0007669"/>
    <property type="project" value="UniProtKB-UniRule"/>
</dbReference>
<dbReference type="STRING" id="123822.B0188_00905"/>
<proteinExistence type="inferred from homology"/>
<dbReference type="PANTHER" id="PTHR11815">
    <property type="entry name" value="SUCCINYL-COA SYNTHETASE BETA CHAIN"/>
    <property type="match status" value="1"/>
</dbReference>
<dbReference type="GO" id="GO:0006099">
    <property type="term" value="P:tricarboxylic acid cycle"/>
    <property type="evidence" value="ECO:0007669"/>
    <property type="project" value="UniProtKB-UniRule"/>
</dbReference>
<dbReference type="GO" id="GO:0004775">
    <property type="term" value="F:succinate-CoA ligase (ADP-forming) activity"/>
    <property type="evidence" value="ECO:0007669"/>
    <property type="project" value="UniProtKB-UniRule"/>
</dbReference>
<comment type="catalytic activity">
    <reaction evidence="8">
        <text>succinate + ATP + CoA = succinyl-CoA + ADP + phosphate</text>
        <dbReference type="Rhea" id="RHEA:17661"/>
        <dbReference type="ChEBI" id="CHEBI:30031"/>
        <dbReference type="ChEBI" id="CHEBI:30616"/>
        <dbReference type="ChEBI" id="CHEBI:43474"/>
        <dbReference type="ChEBI" id="CHEBI:57287"/>
        <dbReference type="ChEBI" id="CHEBI:57292"/>
        <dbReference type="ChEBI" id="CHEBI:456216"/>
        <dbReference type="EC" id="6.2.1.5"/>
    </reaction>
    <physiologicalReaction direction="right-to-left" evidence="8">
        <dbReference type="Rhea" id="RHEA:17663"/>
    </physiologicalReaction>
</comment>
<dbReference type="FunFam" id="3.40.50.261:FF:000001">
    <property type="entry name" value="Succinate--CoA ligase [ADP-forming] subunit beta"/>
    <property type="match status" value="1"/>
</dbReference>
<dbReference type="Pfam" id="PF00549">
    <property type="entry name" value="Ligase_CoA"/>
    <property type="match status" value="1"/>
</dbReference>
<comment type="catalytic activity">
    <reaction evidence="9">
        <text>GTP + succinate + CoA = succinyl-CoA + GDP + phosphate</text>
        <dbReference type="Rhea" id="RHEA:22120"/>
        <dbReference type="ChEBI" id="CHEBI:30031"/>
        <dbReference type="ChEBI" id="CHEBI:37565"/>
        <dbReference type="ChEBI" id="CHEBI:43474"/>
        <dbReference type="ChEBI" id="CHEBI:57287"/>
        <dbReference type="ChEBI" id="CHEBI:57292"/>
        <dbReference type="ChEBI" id="CHEBI:58189"/>
    </reaction>
    <physiologicalReaction direction="right-to-left" evidence="9">
        <dbReference type="Rhea" id="RHEA:22122"/>
    </physiologicalReaction>
</comment>
<dbReference type="GO" id="GO:0004776">
    <property type="term" value="F:succinate-CoA ligase (GDP-forming) activity"/>
    <property type="evidence" value="ECO:0007669"/>
    <property type="project" value="RHEA"/>
</dbReference>
<feature type="binding site" evidence="10">
    <location>
        <position position="46"/>
    </location>
    <ligand>
        <name>ATP</name>
        <dbReference type="ChEBI" id="CHEBI:30616"/>
    </ligand>
</feature>
<comment type="pathway">
    <text evidence="10">Carbohydrate metabolism; tricarboxylic acid cycle; succinate from succinyl-CoA (ligase route): step 1/1.</text>
</comment>
<feature type="binding site" evidence="10">
    <location>
        <position position="264"/>
    </location>
    <ligand>
        <name>substrate</name>
        <note>ligand shared with subunit alpha</note>
    </ligand>
</feature>
<dbReference type="UniPathway" id="UPA00223">
    <property type="reaction ID" value="UER00999"/>
</dbReference>
<comment type="similarity">
    <text evidence="1 10">Belongs to the succinate/malate CoA ligase beta subunit family.</text>
</comment>
<dbReference type="FunFam" id="3.30.470.20:FF:000002">
    <property type="entry name" value="Succinate--CoA ligase [ADP-forming] subunit beta"/>
    <property type="match status" value="1"/>
</dbReference>
<dbReference type="PANTHER" id="PTHR11815:SF10">
    <property type="entry name" value="SUCCINATE--COA LIGASE [GDP-FORMING] SUBUNIT BETA, MITOCHONDRIAL"/>
    <property type="match status" value="1"/>
</dbReference>
<comment type="caution">
    <text evidence="13">The sequence shown here is derived from an EMBL/GenBank/DDBJ whole genome shotgun (WGS) entry which is preliminary data.</text>
</comment>
<dbReference type="AlphaFoldDB" id="A0A1T0BC65"/>
<dbReference type="HAMAP" id="MF_00558">
    <property type="entry name" value="Succ_CoA_beta"/>
    <property type="match status" value="1"/>
</dbReference>
<comment type="function">
    <text evidence="10">Succinyl-CoA synthetase functions in the citric acid cycle (TCA), coupling the hydrolysis of succinyl-CoA to the synthesis of either ATP or GTP and thus represents the only step of substrate-level phosphorylation in the TCA. The beta subunit provides nucleotide specificity of the enzyme and binds the substrate succinate, while the binding sites for coenzyme A and phosphate are found in the alpha subunit.</text>
</comment>
<reference evidence="13 14" key="1">
    <citation type="submission" date="2017-02" db="EMBL/GenBank/DDBJ databases">
        <title>Draft genome sequence of Haemophilus felis CCUG 31170 type strain.</title>
        <authorList>
            <person name="Engstrom-Jakobsson H."/>
            <person name="Salva-Serra F."/>
            <person name="Thorell K."/>
            <person name="Gonzales-Siles L."/>
            <person name="Karlsson R."/>
            <person name="Boulund F."/>
            <person name="Engstrand L."/>
            <person name="Kristiansson E."/>
            <person name="Moore E."/>
        </authorList>
    </citation>
    <scope>NUCLEOTIDE SEQUENCE [LARGE SCALE GENOMIC DNA]</scope>
    <source>
        <strain evidence="13 14">CCUG 31170</strain>
    </source>
</reference>
<comment type="cofactor">
    <cofactor evidence="10">
        <name>Mg(2+)</name>
        <dbReference type="ChEBI" id="CHEBI:18420"/>
    </cofactor>
    <text evidence="10">Binds 1 Mg(2+) ion per subunit.</text>
</comment>
<feature type="binding site" evidence="10">
    <location>
        <position position="107"/>
    </location>
    <ligand>
        <name>ATP</name>
        <dbReference type="ChEBI" id="CHEBI:30616"/>
    </ligand>
</feature>
<dbReference type="InterPro" id="IPR005809">
    <property type="entry name" value="Succ_CoA_ligase-like_bsu"/>
</dbReference>
<keyword evidence="7 10" id="KW-0460">Magnesium</keyword>
<evidence type="ECO:0000256" key="8">
    <source>
        <dbReference type="ARBA" id="ARBA00050563"/>
    </source>
</evidence>
<evidence type="ECO:0000313" key="14">
    <source>
        <dbReference type="Proteomes" id="UP000190023"/>
    </source>
</evidence>
<evidence type="ECO:0000259" key="11">
    <source>
        <dbReference type="Pfam" id="PF00549"/>
    </source>
</evidence>
<comment type="subunit">
    <text evidence="10">Heterotetramer of two alpha and two beta subunits.</text>
</comment>
<feature type="domain" description="ATP-citrate synthase/succinyl-CoA ligase C-terminal" evidence="11">
    <location>
        <begin position="262"/>
        <end position="382"/>
    </location>
</feature>
<dbReference type="NCBIfam" id="NF001913">
    <property type="entry name" value="PRK00696.1"/>
    <property type="match status" value="1"/>
</dbReference>
<dbReference type="InterPro" id="IPR013815">
    <property type="entry name" value="ATP_grasp_subdomain_1"/>
</dbReference>
<evidence type="ECO:0000259" key="12">
    <source>
        <dbReference type="Pfam" id="PF08442"/>
    </source>
</evidence>
<evidence type="ECO:0000256" key="9">
    <source>
        <dbReference type="ARBA" id="ARBA00052891"/>
    </source>
</evidence>
<keyword evidence="2 10" id="KW-0816">Tricarboxylic acid cycle</keyword>
<organism evidence="13 14">
    <name type="scientific">[Haemophilus] felis</name>
    <dbReference type="NCBI Taxonomy" id="123822"/>
    <lineage>
        <taxon>Bacteria</taxon>
        <taxon>Pseudomonadati</taxon>
        <taxon>Pseudomonadota</taxon>
        <taxon>Gammaproteobacteria</taxon>
        <taxon>Pasteurellales</taxon>
        <taxon>Pasteurellaceae</taxon>
    </lineage>
</organism>
<evidence type="ECO:0000256" key="3">
    <source>
        <dbReference type="ARBA" id="ARBA00022598"/>
    </source>
</evidence>
<keyword evidence="4 10" id="KW-0479">Metal-binding</keyword>
<dbReference type="GO" id="GO:0000287">
    <property type="term" value="F:magnesium ion binding"/>
    <property type="evidence" value="ECO:0007669"/>
    <property type="project" value="UniProtKB-UniRule"/>
</dbReference>
<dbReference type="NCBIfam" id="TIGR01016">
    <property type="entry name" value="sucCoAbeta"/>
    <property type="match status" value="1"/>
</dbReference>
<name>A0A1T0BC65_9PAST</name>
<keyword evidence="3 10" id="KW-0436">Ligase</keyword>
<dbReference type="Pfam" id="PF08442">
    <property type="entry name" value="ATP-grasp_2"/>
    <property type="match status" value="1"/>
</dbReference>
<evidence type="ECO:0000256" key="6">
    <source>
        <dbReference type="ARBA" id="ARBA00022840"/>
    </source>
</evidence>
<gene>
    <name evidence="10" type="primary">sucC</name>
    <name evidence="13" type="ORF">B0188_00905</name>
</gene>
<dbReference type="InterPro" id="IPR016102">
    <property type="entry name" value="Succinyl-CoA_synth-like"/>
</dbReference>
<evidence type="ECO:0000256" key="5">
    <source>
        <dbReference type="ARBA" id="ARBA00022741"/>
    </source>
</evidence>
<evidence type="ECO:0000256" key="2">
    <source>
        <dbReference type="ARBA" id="ARBA00022532"/>
    </source>
</evidence>
<dbReference type="Gene3D" id="3.30.470.20">
    <property type="entry name" value="ATP-grasp fold, B domain"/>
    <property type="match status" value="1"/>
</dbReference>
<evidence type="ECO:0000256" key="1">
    <source>
        <dbReference type="ARBA" id="ARBA00009182"/>
    </source>
</evidence>
<dbReference type="Gene3D" id="3.30.1490.20">
    <property type="entry name" value="ATP-grasp fold, A domain"/>
    <property type="match status" value="1"/>
</dbReference>
<dbReference type="PROSITE" id="PS01217">
    <property type="entry name" value="SUCCINYL_COA_LIG_3"/>
    <property type="match status" value="1"/>
</dbReference>
<dbReference type="Gene3D" id="3.40.50.261">
    <property type="entry name" value="Succinyl-CoA synthetase domains"/>
    <property type="match status" value="1"/>
</dbReference>
<dbReference type="PIRSF" id="PIRSF001554">
    <property type="entry name" value="SucCS_beta"/>
    <property type="match status" value="1"/>
</dbReference>
<dbReference type="FunFam" id="3.30.1490.20:FF:000002">
    <property type="entry name" value="Succinate--CoA ligase [ADP-forming] subunit beta"/>
    <property type="match status" value="1"/>
</dbReference>
<feature type="binding site" evidence="10">
    <location>
        <position position="99"/>
    </location>
    <ligand>
        <name>ATP</name>
        <dbReference type="ChEBI" id="CHEBI:30616"/>
    </ligand>
</feature>
<keyword evidence="5 10" id="KW-0547">Nucleotide-binding</keyword>
<dbReference type="SUPFAM" id="SSF52210">
    <property type="entry name" value="Succinyl-CoA synthetase domains"/>
    <property type="match status" value="1"/>
</dbReference>
<dbReference type="GO" id="GO:0006104">
    <property type="term" value="P:succinyl-CoA metabolic process"/>
    <property type="evidence" value="ECO:0007669"/>
    <property type="project" value="TreeGrafter"/>
</dbReference>
<evidence type="ECO:0000313" key="13">
    <source>
        <dbReference type="EMBL" id="OOS07664.1"/>
    </source>
</evidence>
<feature type="binding site" evidence="10">
    <location>
        <begin position="321"/>
        <end position="323"/>
    </location>
    <ligand>
        <name>substrate</name>
        <note>ligand shared with subunit alpha</note>
    </ligand>
</feature>
<dbReference type="Proteomes" id="UP000190023">
    <property type="component" value="Unassembled WGS sequence"/>
</dbReference>
<protein>
    <recommendedName>
        <fullName evidence="10">Succinate--CoA ligase [ADP-forming] subunit beta</fullName>
        <ecNumber evidence="10">6.2.1.5</ecNumber>
    </recommendedName>
    <alternativeName>
        <fullName evidence="10">Succinyl-CoA synthetase subunit beta</fullName>
        <shortName evidence="10">SCS-beta</shortName>
    </alternativeName>
</protein>
<dbReference type="InterPro" id="IPR005811">
    <property type="entry name" value="SUCC_ACL_C"/>
</dbReference>
<dbReference type="EMBL" id="MUYB01000001">
    <property type="protein sequence ID" value="OOS07664.1"/>
    <property type="molecule type" value="Genomic_DNA"/>
</dbReference>
<evidence type="ECO:0000256" key="7">
    <source>
        <dbReference type="ARBA" id="ARBA00022842"/>
    </source>
</evidence>
<feature type="binding site" evidence="10">
    <location>
        <position position="199"/>
    </location>
    <ligand>
        <name>Mg(2+)</name>
        <dbReference type="ChEBI" id="CHEBI:18420"/>
    </ligand>
</feature>
<dbReference type="InterPro" id="IPR013650">
    <property type="entry name" value="ATP-grasp_succ-CoA_synth-type"/>
</dbReference>
<dbReference type="EC" id="6.2.1.5" evidence="10"/>
<evidence type="ECO:0000256" key="4">
    <source>
        <dbReference type="ARBA" id="ARBA00022723"/>
    </source>
</evidence>
<dbReference type="OrthoDB" id="9802602at2"/>
<feature type="domain" description="ATP-grasp fold succinyl-CoA synthetase-type" evidence="12">
    <location>
        <begin position="2"/>
        <end position="203"/>
    </location>
</feature>
<feature type="binding site" evidence="10">
    <location>
        <position position="102"/>
    </location>
    <ligand>
        <name>ATP</name>
        <dbReference type="ChEBI" id="CHEBI:30616"/>
    </ligand>
</feature>
<dbReference type="InterPro" id="IPR017866">
    <property type="entry name" value="Succ-CoA_synthase_bsu_CS"/>
</dbReference>
<dbReference type="GO" id="GO:0042709">
    <property type="term" value="C:succinate-CoA ligase complex"/>
    <property type="evidence" value="ECO:0007669"/>
    <property type="project" value="TreeGrafter"/>
</dbReference>